<dbReference type="EMBL" id="CAAGRJ010021881">
    <property type="protein sequence ID" value="VFV35955.1"/>
    <property type="molecule type" value="Genomic_DNA"/>
</dbReference>
<protein>
    <recommendedName>
        <fullName evidence="6">Keratin, type I cytoskeletal 19</fullName>
    </recommendedName>
    <alternativeName>
        <fullName evidence="7">Cytokeratin-19</fullName>
    </alternativeName>
    <alternativeName>
        <fullName evidence="8">Keratin-19</fullName>
    </alternativeName>
</protein>
<evidence type="ECO:0000259" key="9">
    <source>
        <dbReference type="PROSITE" id="PS51842"/>
    </source>
</evidence>
<dbReference type="AlphaFoldDB" id="A0A485NQS5"/>
<dbReference type="InterPro" id="IPR002957">
    <property type="entry name" value="Keratin_I"/>
</dbReference>
<dbReference type="Proteomes" id="UP000386466">
    <property type="component" value="Unassembled WGS sequence"/>
</dbReference>
<dbReference type="PANTHER" id="PTHR23239:SF14">
    <property type="entry name" value="KERATIN, TYPE I CYTOSKELETAL 19"/>
    <property type="match status" value="1"/>
</dbReference>
<dbReference type="Gene3D" id="1.20.5.1160">
    <property type="entry name" value="Vasodilator-stimulated phosphoprotein"/>
    <property type="match status" value="1"/>
</dbReference>
<comment type="function">
    <text evidence="5">Involved in the organization of myofibers. Together with KRT8, helps to link the contractile apparatus to dystrophin at the costameres of striated muscle.</text>
</comment>
<keyword evidence="11" id="KW-1185">Reference proteome</keyword>
<accession>A0A485NQS5</accession>
<evidence type="ECO:0000256" key="5">
    <source>
        <dbReference type="ARBA" id="ARBA00037562"/>
    </source>
</evidence>
<evidence type="ECO:0000256" key="3">
    <source>
        <dbReference type="ARBA" id="ARBA00022754"/>
    </source>
</evidence>
<evidence type="ECO:0000313" key="11">
    <source>
        <dbReference type="Proteomes" id="UP000386466"/>
    </source>
</evidence>
<keyword evidence="1" id="KW-0597">Phosphoprotein</keyword>
<reference evidence="10 11" key="1">
    <citation type="submission" date="2019-01" db="EMBL/GenBank/DDBJ databases">
        <authorList>
            <person name="Alioto T."/>
            <person name="Alioto T."/>
        </authorList>
    </citation>
    <scope>NUCLEOTIDE SEQUENCE [LARGE SCALE GENOMIC DNA]</scope>
</reference>
<feature type="domain" description="IF rod" evidence="9">
    <location>
        <begin position="1"/>
        <end position="68"/>
    </location>
</feature>
<dbReference type="Pfam" id="PF00038">
    <property type="entry name" value="Filament"/>
    <property type="match status" value="1"/>
</dbReference>
<dbReference type="GO" id="GO:0030855">
    <property type="term" value="P:epithelial cell differentiation"/>
    <property type="evidence" value="ECO:0007669"/>
    <property type="project" value="TreeGrafter"/>
</dbReference>
<evidence type="ECO:0000256" key="4">
    <source>
        <dbReference type="ARBA" id="ARBA00023054"/>
    </source>
</evidence>
<keyword evidence="3" id="KW-0403">Intermediate filament</keyword>
<dbReference type="InterPro" id="IPR039008">
    <property type="entry name" value="IF_rod_dom"/>
</dbReference>
<keyword evidence="2" id="KW-0416">Keratin</keyword>
<evidence type="ECO:0000313" key="10">
    <source>
        <dbReference type="EMBL" id="VFV35955.1"/>
    </source>
</evidence>
<evidence type="ECO:0000256" key="1">
    <source>
        <dbReference type="ARBA" id="ARBA00022553"/>
    </source>
</evidence>
<evidence type="ECO:0000256" key="8">
    <source>
        <dbReference type="ARBA" id="ARBA00042489"/>
    </source>
</evidence>
<sequence>MQTEGLKEKLAYLKENHDEEISALRGQVTGQVSVEVDSALVMDLAKTLSDMRSQYELMAENSQKGSEA</sequence>
<dbReference type="PROSITE" id="PS51842">
    <property type="entry name" value="IF_ROD_2"/>
    <property type="match status" value="1"/>
</dbReference>
<dbReference type="PANTHER" id="PTHR23239">
    <property type="entry name" value="INTERMEDIATE FILAMENT"/>
    <property type="match status" value="1"/>
</dbReference>
<gene>
    <name evidence="10" type="ORF">LYPA_23C008650</name>
</gene>
<dbReference type="GO" id="GO:0005882">
    <property type="term" value="C:intermediate filament"/>
    <property type="evidence" value="ECO:0007669"/>
    <property type="project" value="UniProtKB-KW"/>
</dbReference>
<dbReference type="GO" id="GO:0005198">
    <property type="term" value="F:structural molecule activity"/>
    <property type="evidence" value="ECO:0007669"/>
    <property type="project" value="InterPro"/>
</dbReference>
<keyword evidence="4" id="KW-0175">Coiled coil</keyword>
<dbReference type="GO" id="GO:0045109">
    <property type="term" value="P:intermediate filament organization"/>
    <property type="evidence" value="ECO:0007669"/>
    <property type="project" value="TreeGrafter"/>
</dbReference>
<name>A0A485NQS5_LYNPA</name>
<evidence type="ECO:0000256" key="2">
    <source>
        <dbReference type="ARBA" id="ARBA00022744"/>
    </source>
</evidence>
<proteinExistence type="predicted"/>
<evidence type="ECO:0000256" key="7">
    <source>
        <dbReference type="ARBA" id="ARBA00041710"/>
    </source>
</evidence>
<organism evidence="10 11">
    <name type="scientific">Lynx pardinus</name>
    <name type="common">Iberian lynx</name>
    <name type="synonym">Felis pardina</name>
    <dbReference type="NCBI Taxonomy" id="191816"/>
    <lineage>
        <taxon>Eukaryota</taxon>
        <taxon>Metazoa</taxon>
        <taxon>Chordata</taxon>
        <taxon>Craniata</taxon>
        <taxon>Vertebrata</taxon>
        <taxon>Euteleostomi</taxon>
        <taxon>Mammalia</taxon>
        <taxon>Eutheria</taxon>
        <taxon>Laurasiatheria</taxon>
        <taxon>Carnivora</taxon>
        <taxon>Feliformia</taxon>
        <taxon>Felidae</taxon>
        <taxon>Felinae</taxon>
        <taxon>Lynx</taxon>
    </lineage>
</organism>
<evidence type="ECO:0000256" key="6">
    <source>
        <dbReference type="ARBA" id="ARBA00040324"/>
    </source>
</evidence>